<dbReference type="GO" id="GO:0016491">
    <property type="term" value="F:oxidoreductase activity"/>
    <property type="evidence" value="ECO:0007669"/>
    <property type="project" value="UniProtKB-KW"/>
</dbReference>
<dbReference type="InterPro" id="IPR036856">
    <property type="entry name" value="Ald_Oxase/Xan_DH_a/b_sf"/>
</dbReference>
<accession>A0A1H2VIT3</accession>
<dbReference type="SUPFAM" id="SSF54665">
    <property type="entry name" value="CO dehydrogenase molybdoprotein N-domain-like"/>
    <property type="match status" value="1"/>
</dbReference>
<evidence type="ECO:0000313" key="6">
    <source>
        <dbReference type="EMBL" id="SDW68232.1"/>
    </source>
</evidence>
<reference evidence="6 7" key="1">
    <citation type="submission" date="2016-10" db="EMBL/GenBank/DDBJ databases">
        <authorList>
            <person name="de Groot N.N."/>
        </authorList>
    </citation>
    <scope>NUCLEOTIDE SEQUENCE [LARGE SCALE GENOMIC DNA]</scope>
    <source>
        <strain evidence="6 7">DSM 17890</strain>
    </source>
</reference>
<protein>
    <submittedName>
        <fullName evidence="6">Xanthine dehydrogenase, molybdenum binding subunit apoprotein</fullName>
    </submittedName>
</protein>
<dbReference type="InterPro" id="IPR037165">
    <property type="entry name" value="AldOxase/xan_DH_Mopterin-bd_sf"/>
</dbReference>
<dbReference type="PROSITE" id="PS00197">
    <property type="entry name" value="2FE2S_FER_1"/>
    <property type="match status" value="1"/>
</dbReference>
<dbReference type="InterPro" id="IPR008274">
    <property type="entry name" value="AldOxase/xan_DH_MoCoBD1"/>
</dbReference>
<feature type="domain" description="2Fe-2S ferredoxin-type" evidence="5">
    <location>
        <begin position="14"/>
        <end position="90"/>
    </location>
</feature>
<dbReference type="Gene3D" id="1.10.150.120">
    <property type="entry name" value="[2Fe-2S]-binding domain"/>
    <property type="match status" value="1"/>
</dbReference>
<dbReference type="Pfam" id="PF20256">
    <property type="entry name" value="MoCoBD_2"/>
    <property type="match status" value="1"/>
</dbReference>
<dbReference type="Proteomes" id="UP000199118">
    <property type="component" value="Unassembled WGS sequence"/>
</dbReference>
<dbReference type="GO" id="GO:0051537">
    <property type="term" value="F:2 iron, 2 sulfur cluster binding"/>
    <property type="evidence" value="ECO:0007669"/>
    <property type="project" value="InterPro"/>
</dbReference>
<dbReference type="PANTHER" id="PTHR11908:SF157">
    <property type="entry name" value="XANTHINE DEHYDROGENASE SUBUNIT D-RELATED"/>
    <property type="match status" value="1"/>
</dbReference>
<dbReference type="Pfam" id="PF00111">
    <property type="entry name" value="Fer2"/>
    <property type="match status" value="1"/>
</dbReference>
<dbReference type="InterPro" id="IPR001041">
    <property type="entry name" value="2Fe-2S_ferredoxin-type"/>
</dbReference>
<evidence type="ECO:0000256" key="4">
    <source>
        <dbReference type="ARBA" id="ARBA00023004"/>
    </source>
</evidence>
<dbReference type="InterPro" id="IPR016208">
    <property type="entry name" value="Ald_Oxase/xanthine_DH-like"/>
</dbReference>
<dbReference type="InterPro" id="IPR006058">
    <property type="entry name" value="2Fe2S_fd_BS"/>
</dbReference>
<dbReference type="SUPFAM" id="SSF56003">
    <property type="entry name" value="Molybdenum cofactor-binding domain"/>
    <property type="match status" value="1"/>
</dbReference>
<dbReference type="SUPFAM" id="SSF47741">
    <property type="entry name" value="CO dehydrogenase ISP C-domain like"/>
    <property type="match status" value="1"/>
</dbReference>
<dbReference type="AlphaFoldDB" id="A0A1H2VIT3"/>
<dbReference type="InterPro" id="IPR036010">
    <property type="entry name" value="2Fe-2S_ferredoxin-like_sf"/>
</dbReference>
<keyword evidence="4" id="KW-0408">Iron</keyword>
<evidence type="ECO:0000256" key="3">
    <source>
        <dbReference type="ARBA" id="ARBA00023002"/>
    </source>
</evidence>
<name>A0A1H2VIT3_9RHOB</name>
<dbReference type="SUPFAM" id="SSF54292">
    <property type="entry name" value="2Fe-2S ferredoxin-like"/>
    <property type="match status" value="1"/>
</dbReference>
<dbReference type="GO" id="GO:0005506">
    <property type="term" value="F:iron ion binding"/>
    <property type="evidence" value="ECO:0007669"/>
    <property type="project" value="InterPro"/>
</dbReference>
<evidence type="ECO:0000313" key="7">
    <source>
        <dbReference type="Proteomes" id="UP000199118"/>
    </source>
</evidence>
<evidence type="ECO:0000259" key="5">
    <source>
        <dbReference type="PROSITE" id="PS51085"/>
    </source>
</evidence>
<comment type="similarity">
    <text evidence="1">Belongs to the xanthine dehydrogenase family.</text>
</comment>
<gene>
    <name evidence="6" type="ORF">SAMN05444336_10284</name>
</gene>
<keyword evidence="3" id="KW-0560">Oxidoreductase</keyword>
<dbReference type="Pfam" id="PF02738">
    <property type="entry name" value="MoCoBD_1"/>
    <property type="match status" value="1"/>
</dbReference>
<dbReference type="InterPro" id="IPR000674">
    <property type="entry name" value="Ald_Oxase/Xan_DH_a/b"/>
</dbReference>
<organism evidence="6 7">
    <name type="scientific">Albimonas donghaensis</name>
    <dbReference type="NCBI Taxonomy" id="356660"/>
    <lineage>
        <taxon>Bacteria</taxon>
        <taxon>Pseudomonadati</taxon>
        <taxon>Pseudomonadota</taxon>
        <taxon>Alphaproteobacteria</taxon>
        <taxon>Rhodobacterales</taxon>
        <taxon>Paracoccaceae</taxon>
        <taxon>Albimonas</taxon>
    </lineage>
</organism>
<dbReference type="PROSITE" id="PS51085">
    <property type="entry name" value="2FE2S_FER_2"/>
    <property type="match status" value="1"/>
</dbReference>
<keyword evidence="7" id="KW-1185">Reference proteome</keyword>
<evidence type="ECO:0000256" key="1">
    <source>
        <dbReference type="ARBA" id="ARBA00006849"/>
    </source>
</evidence>
<dbReference type="RefSeq" id="WP_092680369.1">
    <property type="nucleotide sequence ID" value="NZ_FNMZ01000002.1"/>
</dbReference>
<dbReference type="OrthoDB" id="9763985at2"/>
<dbReference type="InterPro" id="IPR012675">
    <property type="entry name" value="Beta-grasp_dom_sf"/>
</dbReference>
<dbReference type="InterPro" id="IPR036884">
    <property type="entry name" value="2Fe-2S-bd_dom_sf"/>
</dbReference>
<dbReference type="Gene3D" id="3.90.1170.50">
    <property type="entry name" value="Aldehyde oxidase/xanthine dehydrogenase, a/b hammerhead"/>
    <property type="match status" value="1"/>
</dbReference>
<dbReference type="SMART" id="SM01008">
    <property type="entry name" value="Ald_Xan_dh_C"/>
    <property type="match status" value="1"/>
</dbReference>
<dbReference type="EMBL" id="FNMZ01000002">
    <property type="protein sequence ID" value="SDW68232.1"/>
    <property type="molecule type" value="Genomic_DNA"/>
</dbReference>
<keyword evidence="2" id="KW-0479">Metal-binding</keyword>
<dbReference type="STRING" id="356660.SAMN05444336_10284"/>
<proteinExistence type="inferred from homology"/>
<evidence type="ECO:0000256" key="2">
    <source>
        <dbReference type="ARBA" id="ARBA00022723"/>
    </source>
</evidence>
<dbReference type="Pfam" id="PF01799">
    <property type="entry name" value="Fer2_2"/>
    <property type="match status" value="1"/>
</dbReference>
<dbReference type="Gene3D" id="3.30.365.10">
    <property type="entry name" value="Aldehyde oxidase/xanthine dehydrogenase, molybdopterin binding domain"/>
    <property type="match status" value="4"/>
</dbReference>
<sequence length="941" mass="96429">MSLDDAASAPGLVPTVELVLDGAPARIEADPSRRLSDALREGAGVRGVKSGCDAGDCGACTVLLDGAPVCACLTPLGQAAGREVTTVAGLGGWEVNALQRAFLRHGAAQCGICTPGMLMTASALLRETPAPSRAEVEEALGGVLCRCTGYAKIIDAVCAAHAETPGAAARPAPDHAPVGARIERLDGRPKVDGTEAFGADAWPEGALVLRAVRSPHHRAGFAFGDLAGWIAARPGLVAVFTAADIPGRNRFGVIPDCADQPALAEPALGARFRGEAVALVAGEAEAMAALDLSDFPIEWRPETPVMEPEDAAAPGAALVHADRPGNLLIRGLVRRGDAEAGLAAAAAVAELAFETAYVEHAYIEPEAGAAWMEGDVLVISACTQAPVMDRDDVALVLDLPKDRVRIIPAAAGGGFGAKLDLSVQPLLGLAALKLGRPCRMAFSRGESMASTTKRHPARMRGRIGADASGRITGMDFDGDFNTGAYASWGPTVANRVPVHASGPYRTPNYRAEAWAIHTNGTPAGAFRGFGVPQAALVQEVLYDDLALALGIDRLAFRRLNALGEGEATVCGQVLRGVGIGACLDALEGPWAEALARAEAANAAAAAGGVAGGGPLRHGVGVASCWYGCGNTGLPNPSTVRVGIRGDGRIALHQGATDIGQGSNTVITQICAEALGVAPEAMLLIGPDTALTPDCGKTSASRQTYVTGRAAQGAGAALRAQVLRLLNMGEGARLRATPGGIEGTERGETRALDLSALAPAPEAAAQGYALMAEARYDPPTTPLDADGQGVPYAVYGYGAQVAEVAVDMALGTVKVTRLVAAHDLGRVINPMLAEGQIEGGVAQGLGLALMEEFIPGRTENLHDYLIPTTSDMPEIRSILLETPDPEGPFGARGLGEHALIPTAPAILNAIRHASGARITRVPALPHRVLAAIDRAKAEGGAP</sequence>
<dbReference type="InterPro" id="IPR046867">
    <property type="entry name" value="AldOxase/xan_DH_MoCoBD2"/>
</dbReference>
<dbReference type="PANTHER" id="PTHR11908">
    <property type="entry name" value="XANTHINE DEHYDROGENASE"/>
    <property type="match status" value="1"/>
</dbReference>
<dbReference type="Gene3D" id="3.10.20.30">
    <property type="match status" value="1"/>
</dbReference>
<dbReference type="InterPro" id="IPR002888">
    <property type="entry name" value="2Fe-2S-bd"/>
</dbReference>
<dbReference type="CDD" id="cd00207">
    <property type="entry name" value="fer2"/>
    <property type="match status" value="1"/>
</dbReference>